<reference evidence="7 8" key="1">
    <citation type="submission" date="2019-11" db="EMBL/GenBank/DDBJ databases">
        <title>Nocardia sp. nov. CT2-14 isolated from soil.</title>
        <authorList>
            <person name="Kanchanasin P."/>
            <person name="Tanasupawat S."/>
            <person name="Yuki M."/>
            <person name="Kudo T."/>
        </authorList>
    </citation>
    <scope>NUCLEOTIDE SEQUENCE [LARGE SCALE GENOMIC DNA]</scope>
    <source>
        <strain evidence="7 8">CT2-14</strain>
    </source>
</reference>
<dbReference type="PANTHER" id="PTHR11236:SF48">
    <property type="entry name" value="ISOCHORISMATE SYNTHASE MENF"/>
    <property type="match status" value="1"/>
</dbReference>
<evidence type="ECO:0000313" key="7">
    <source>
        <dbReference type="EMBL" id="MTE11313.1"/>
    </source>
</evidence>
<feature type="domain" description="Chorismate-utilising enzyme C-terminal" evidence="6">
    <location>
        <begin position="210"/>
        <end position="463"/>
    </location>
</feature>
<dbReference type="Gene3D" id="3.60.120.10">
    <property type="entry name" value="Anthranilate synthase"/>
    <property type="match status" value="1"/>
</dbReference>
<evidence type="ECO:0000313" key="8">
    <source>
        <dbReference type="Proteomes" id="UP000432464"/>
    </source>
</evidence>
<organism evidence="7 8">
    <name type="scientific">Nocardia aurantiaca</name>
    <dbReference type="NCBI Taxonomy" id="2675850"/>
    <lineage>
        <taxon>Bacteria</taxon>
        <taxon>Bacillati</taxon>
        <taxon>Actinomycetota</taxon>
        <taxon>Actinomycetes</taxon>
        <taxon>Mycobacteriales</taxon>
        <taxon>Nocardiaceae</taxon>
        <taxon>Nocardia</taxon>
    </lineage>
</organism>
<dbReference type="GO" id="GO:0016833">
    <property type="term" value="F:oxo-acid-lyase activity"/>
    <property type="evidence" value="ECO:0007669"/>
    <property type="project" value="InterPro"/>
</dbReference>
<dbReference type="AlphaFoldDB" id="A0A6I3KL58"/>
<dbReference type="EMBL" id="WMBB01000001">
    <property type="protein sequence ID" value="MTE11313.1"/>
    <property type="molecule type" value="Genomic_DNA"/>
</dbReference>
<evidence type="ECO:0000256" key="2">
    <source>
        <dbReference type="ARBA" id="ARBA00022723"/>
    </source>
</evidence>
<evidence type="ECO:0000256" key="4">
    <source>
        <dbReference type="ARBA" id="ARBA00023239"/>
    </source>
</evidence>
<accession>A0A6I3KL58</accession>
<dbReference type="Proteomes" id="UP000432464">
    <property type="component" value="Unassembled WGS sequence"/>
</dbReference>
<evidence type="ECO:0000256" key="5">
    <source>
        <dbReference type="SAM" id="MobiDB-lite"/>
    </source>
</evidence>
<evidence type="ECO:0000256" key="3">
    <source>
        <dbReference type="ARBA" id="ARBA00022842"/>
    </source>
</evidence>
<dbReference type="InterPro" id="IPR019999">
    <property type="entry name" value="Anth_synth_I-like"/>
</dbReference>
<dbReference type="PANTHER" id="PTHR11236">
    <property type="entry name" value="AMINOBENZOATE/ANTHRANILATE SYNTHASE"/>
    <property type="match status" value="1"/>
</dbReference>
<sequence>MAQVAAGPAHSGKGNANLTPKLGKANLGGLVSVADERVRLDGERRWGEYVTDPVAAVSALAAADHFGEYVVYERPGEWVFAADPLGGVELDVDELRVSWDGRTTAGPWTGNPARAIDRALAGLPLDGRNAFGWIGFEFCAWSLGATEHVHPGATLAHLMIPRIEVRIDAAGVRVCGATPSETGDVHALIAAAQGAPLPRPHPVDVSKDHTGYRDRVATGVAEIRDGKYQKVILSRKVELPFAVNIPATYRLGRVNNTPARSFLLRLGGLEAAGFSPELVVAVDRDRVVTTEPLAGTRAFGRGDDVDLAARADLVRDPKEIVEHAISVRTSFAEIAAVAEPDTTAVSDFMAVRERGSVQHLASTVRGRLAADRSPWDALEMLFPSVTASGIPKAAGVDAVFRLDHDPRGPYSGAVVTVSPDGALEATLVLRAVYQTGAGAWLRAGAGVVEQSRPDREFEETCEKLGSVAPYVVRA</sequence>
<dbReference type="GO" id="GO:0000162">
    <property type="term" value="P:L-tryptophan biosynthetic process"/>
    <property type="evidence" value="ECO:0007669"/>
    <property type="project" value="TreeGrafter"/>
</dbReference>
<dbReference type="SUPFAM" id="SSF56322">
    <property type="entry name" value="ADC synthase"/>
    <property type="match status" value="1"/>
</dbReference>
<dbReference type="InterPro" id="IPR019996">
    <property type="entry name" value="Salicylate_synthase"/>
</dbReference>
<gene>
    <name evidence="7" type="ORF">GLP40_00710</name>
</gene>
<dbReference type="NCBIfam" id="TIGR03494">
    <property type="entry name" value="salicyl_syn"/>
    <property type="match status" value="1"/>
</dbReference>
<keyword evidence="4" id="KW-0456">Lyase</keyword>
<dbReference type="GO" id="GO:0008909">
    <property type="term" value="F:isochorismate synthase activity"/>
    <property type="evidence" value="ECO:0007669"/>
    <property type="project" value="InterPro"/>
</dbReference>
<comment type="caution">
    <text evidence="7">The sequence shown here is derived from an EMBL/GenBank/DDBJ whole genome shotgun (WGS) entry which is preliminary data.</text>
</comment>
<keyword evidence="8" id="KW-1185">Reference proteome</keyword>
<name>A0A6I3KL58_9NOCA</name>
<protein>
    <submittedName>
        <fullName evidence="7">Salicylate synthase</fullName>
    </submittedName>
</protein>
<dbReference type="GO" id="GO:0046872">
    <property type="term" value="F:metal ion binding"/>
    <property type="evidence" value="ECO:0007669"/>
    <property type="project" value="UniProtKB-KW"/>
</dbReference>
<dbReference type="InterPro" id="IPR015890">
    <property type="entry name" value="Chorismate_C"/>
</dbReference>
<dbReference type="InterPro" id="IPR005801">
    <property type="entry name" value="ADC_synthase"/>
</dbReference>
<keyword evidence="3" id="KW-0460">Magnesium</keyword>
<comment type="cofactor">
    <cofactor evidence="1">
        <name>Mg(2+)</name>
        <dbReference type="ChEBI" id="CHEBI:18420"/>
    </cofactor>
</comment>
<keyword evidence="2" id="KW-0479">Metal-binding</keyword>
<proteinExistence type="predicted"/>
<dbReference type="Pfam" id="PF00425">
    <property type="entry name" value="Chorismate_bind"/>
    <property type="match status" value="1"/>
</dbReference>
<evidence type="ECO:0000259" key="6">
    <source>
        <dbReference type="Pfam" id="PF00425"/>
    </source>
</evidence>
<feature type="region of interest" description="Disordered" evidence="5">
    <location>
        <begin position="1"/>
        <end position="20"/>
    </location>
</feature>
<evidence type="ECO:0000256" key="1">
    <source>
        <dbReference type="ARBA" id="ARBA00001946"/>
    </source>
</evidence>